<dbReference type="InterPro" id="IPR029044">
    <property type="entry name" value="Nucleotide-diphossugar_trans"/>
</dbReference>
<evidence type="ECO:0000313" key="5">
    <source>
        <dbReference type="EMBL" id="SDF75067.1"/>
    </source>
</evidence>
<organism evidence="5 6">
    <name type="scientific">Desulfovibrio legallii</name>
    <dbReference type="NCBI Taxonomy" id="571438"/>
    <lineage>
        <taxon>Bacteria</taxon>
        <taxon>Pseudomonadati</taxon>
        <taxon>Thermodesulfobacteriota</taxon>
        <taxon>Desulfovibrionia</taxon>
        <taxon>Desulfovibrionales</taxon>
        <taxon>Desulfovibrionaceae</taxon>
        <taxon>Desulfovibrio</taxon>
    </lineage>
</organism>
<dbReference type="Gene3D" id="3.90.550.10">
    <property type="entry name" value="Spore Coat Polysaccharide Biosynthesis Protein SpsA, Chain A"/>
    <property type="match status" value="1"/>
</dbReference>
<dbReference type="Proteomes" id="UP000199355">
    <property type="component" value="Unassembled WGS sequence"/>
</dbReference>
<keyword evidence="2" id="KW-0328">Glycosyltransferase</keyword>
<reference evidence="6" key="1">
    <citation type="submission" date="2016-10" db="EMBL/GenBank/DDBJ databases">
        <authorList>
            <person name="Varghese N."/>
            <person name="Submissions S."/>
        </authorList>
    </citation>
    <scope>NUCLEOTIDE SEQUENCE [LARGE SCALE GENOMIC DNA]</scope>
    <source>
        <strain evidence="6">KHC7</strain>
    </source>
</reference>
<dbReference type="STRING" id="571438.SAMN05192586_11211"/>
<dbReference type="AlphaFoldDB" id="A0A1G7NMD0"/>
<proteinExistence type="inferred from homology"/>
<accession>A0A1G7NMD0</accession>
<dbReference type="EMBL" id="FNBX01000012">
    <property type="protein sequence ID" value="SDF75067.1"/>
    <property type="molecule type" value="Genomic_DNA"/>
</dbReference>
<keyword evidence="6" id="KW-1185">Reference proteome</keyword>
<evidence type="ECO:0000256" key="1">
    <source>
        <dbReference type="ARBA" id="ARBA00006739"/>
    </source>
</evidence>
<evidence type="ECO:0000256" key="3">
    <source>
        <dbReference type="ARBA" id="ARBA00022679"/>
    </source>
</evidence>
<dbReference type="Pfam" id="PF00535">
    <property type="entry name" value="Glycos_transf_2"/>
    <property type="match status" value="1"/>
</dbReference>
<gene>
    <name evidence="5" type="ORF">SAMN05192586_11211</name>
</gene>
<name>A0A1G7NMD0_9BACT</name>
<comment type="similarity">
    <text evidence="1">Belongs to the glycosyltransferase 2 family.</text>
</comment>
<evidence type="ECO:0000313" key="6">
    <source>
        <dbReference type="Proteomes" id="UP000199355"/>
    </source>
</evidence>
<dbReference type="InterPro" id="IPR001173">
    <property type="entry name" value="Glyco_trans_2-like"/>
</dbReference>
<evidence type="ECO:0000259" key="4">
    <source>
        <dbReference type="Pfam" id="PF00535"/>
    </source>
</evidence>
<dbReference type="PANTHER" id="PTHR43179:SF12">
    <property type="entry name" value="GALACTOFURANOSYLTRANSFERASE GLFT2"/>
    <property type="match status" value="1"/>
</dbReference>
<dbReference type="SUPFAM" id="SSF53448">
    <property type="entry name" value="Nucleotide-diphospho-sugar transferases"/>
    <property type="match status" value="1"/>
</dbReference>
<feature type="domain" description="Glycosyltransferase 2-like" evidence="4">
    <location>
        <begin position="132"/>
        <end position="241"/>
    </location>
</feature>
<evidence type="ECO:0000256" key="2">
    <source>
        <dbReference type="ARBA" id="ARBA00022676"/>
    </source>
</evidence>
<dbReference type="PANTHER" id="PTHR43179">
    <property type="entry name" value="RHAMNOSYLTRANSFERASE WBBL"/>
    <property type="match status" value="1"/>
</dbReference>
<keyword evidence="3 5" id="KW-0808">Transferase</keyword>
<dbReference type="OrthoDB" id="5443808at2"/>
<dbReference type="GO" id="GO:0016757">
    <property type="term" value="F:glycosyltransferase activity"/>
    <property type="evidence" value="ECO:0007669"/>
    <property type="project" value="UniProtKB-KW"/>
</dbReference>
<dbReference type="RefSeq" id="WP_092154175.1">
    <property type="nucleotide sequence ID" value="NZ_FNBX01000012.1"/>
</dbReference>
<protein>
    <submittedName>
        <fullName evidence="5">Glycosyltransferase, GT2 family</fullName>
    </submittedName>
</protein>
<sequence>MSELSLLFLRAITYYRNADLEAWSRTVQNIVARAKDLPLSTLNTVEHMAILYQCTAVEPLLDLFENVQDAADGAALAQMASALYFSRHEPHNAARAARRLVSPEECRLRAKTAELWEAVMAPLPEEPLVHLLILTCNRASYVENALRQLGKTSYRNYSVYIADNGSTDGTWDIVQRAQDFFPSHVKVNLLNFPTNIGRPAGHNWLLTAFDHSAADYIAIGDDDLIAVPQDWLTRMVQTARAIPGCGCVGGKALSPGWPATVHGGIRNIIEFSPQAVALTNEGDCPDVGQFDYIDIVDHVIGCLHIFDRCALESAGLFDIRLSPCQFVDIEHHLRMRLAGMRIVFNGLIHFMHLRGMGKEVQKSASLNGNSLGNRIKLFYKYDQNLVQRELAARREDRRQWLLS</sequence>